<accession>A0A812GZ69</accession>
<protein>
    <submittedName>
        <fullName evidence="1">SIK2 protein</fullName>
    </submittedName>
</protein>
<dbReference type="PANTHER" id="PTHR38899:SF1">
    <property type="entry name" value="PROTEIN KINASE"/>
    <property type="match status" value="1"/>
</dbReference>
<evidence type="ECO:0000313" key="1">
    <source>
        <dbReference type="EMBL" id="CAE6936719.1"/>
    </source>
</evidence>
<sequence>MMRLPVFGMLRSRWAPQDEKGRSRITTLGAKEGGATYELKHARAVHELTTTSLLRTDWQDNDVAPALVVFDWVAAFCVFCFTFAWHSERATFVFCDEDDTILPTAALAGARKSWRGSHQWGPGFFAAQRLGGGQHELRDFDSYLEACGVAALQALQKAKRFGRVIIITNSGFGWVHETALRFMPMLLSQGELEDIPVISARAIFEPLGVLEPYRWKVLCFRRIVDCFTFDAAGKTGPSSLISIGDGWQEPRPQMREQQMHGWCSENEPRRVAAMMAAQDVNLSCVKCIKFLEQPGVDQLAQELDLCSQVFEGLVGHPSWVDACYSYTEAWGLQLEARAADTSALGGSFAAVQGTVEVVSTDTVRAFRTLVVGCDPSIHLHSLLRLRTQARSIAHGM</sequence>
<dbReference type="Proteomes" id="UP000604046">
    <property type="component" value="Unassembled WGS sequence"/>
</dbReference>
<keyword evidence="2" id="KW-1185">Reference proteome</keyword>
<proteinExistence type="predicted"/>
<evidence type="ECO:0000313" key="2">
    <source>
        <dbReference type="Proteomes" id="UP000604046"/>
    </source>
</evidence>
<dbReference type="EMBL" id="CAJNDS010000055">
    <property type="protein sequence ID" value="CAE6936719.1"/>
    <property type="molecule type" value="Genomic_DNA"/>
</dbReference>
<dbReference type="AlphaFoldDB" id="A0A812GZ69"/>
<dbReference type="OrthoDB" id="444619at2759"/>
<dbReference type="PANTHER" id="PTHR38899">
    <property type="entry name" value="DOMAIN OOKINETE PROTEIN, PUTATIVE-RELATED"/>
    <property type="match status" value="1"/>
</dbReference>
<organism evidence="1 2">
    <name type="scientific">Symbiodinium natans</name>
    <dbReference type="NCBI Taxonomy" id="878477"/>
    <lineage>
        <taxon>Eukaryota</taxon>
        <taxon>Sar</taxon>
        <taxon>Alveolata</taxon>
        <taxon>Dinophyceae</taxon>
        <taxon>Suessiales</taxon>
        <taxon>Symbiodiniaceae</taxon>
        <taxon>Symbiodinium</taxon>
    </lineage>
</organism>
<gene>
    <name evidence="1" type="primary">SIK2</name>
    <name evidence="1" type="ORF">SNAT2548_LOCUS1061</name>
</gene>
<name>A0A812GZ69_9DINO</name>
<comment type="caution">
    <text evidence="1">The sequence shown here is derived from an EMBL/GenBank/DDBJ whole genome shotgun (WGS) entry which is preliminary data.</text>
</comment>
<reference evidence="1" key="1">
    <citation type="submission" date="2021-02" db="EMBL/GenBank/DDBJ databases">
        <authorList>
            <person name="Dougan E. K."/>
            <person name="Rhodes N."/>
            <person name="Thang M."/>
            <person name="Chan C."/>
        </authorList>
    </citation>
    <scope>NUCLEOTIDE SEQUENCE</scope>
</reference>